<feature type="region of interest" description="Disordered" evidence="1">
    <location>
        <begin position="289"/>
        <end position="313"/>
    </location>
</feature>
<feature type="compositionally biased region" description="Low complexity" evidence="1">
    <location>
        <begin position="402"/>
        <end position="417"/>
    </location>
</feature>
<dbReference type="Proteomes" id="UP000799779">
    <property type="component" value="Unassembled WGS sequence"/>
</dbReference>
<dbReference type="Pfam" id="PF01426">
    <property type="entry name" value="BAH"/>
    <property type="match status" value="1"/>
</dbReference>
<feature type="compositionally biased region" description="Low complexity" evidence="1">
    <location>
        <begin position="1"/>
        <end position="27"/>
    </location>
</feature>
<name>A0A6A5WJU9_9PLEO</name>
<feature type="compositionally biased region" description="Acidic residues" evidence="1">
    <location>
        <begin position="377"/>
        <end position="386"/>
    </location>
</feature>
<dbReference type="Gene3D" id="2.30.30.490">
    <property type="match status" value="1"/>
</dbReference>
<gene>
    <name evidence="3" type="ORF">P154DRAFT_521930</name>
</gene>
<dbReference type="InterPro" id="IPR001025">
    <property type="entry name" value="BAH_dom"/>
</dbReference>
<dbReference type="PROSITE" id="PS51038">
    <property type="entry name" value="BAH"/>
    <property type="match status" value="1"/>
</dbReference>
<evidence type="ECO:0000256" key="1">
    <source>
        <dbReference type="SAM" id="MobiDB-lite"/>
    </source>
</evidence>
<protein>
    <recommendedName>
        <fullName evidence="2">BAH domain-containing protein</fullName>
    </recommendedName>
</protein>
<sequence>MAPAAAPQATATSRAAPSASTSAPPKTAGKRKASRSHDQAQPEASSPRFTIAPANPNAREKPSKKKRKVGTQSKAPPPYRWAKDLFDGGSLADVCYTVRPSLEAWESVKTYRQFTFEGQTFNIGECIYVQAAAEENADPNAPIPDWVGKVLEVRGEDMYNVFVRVVWFYRPEDLPGGRQPYHGENELIASNETAIIEAATVQGRVVVNHWVEQDNRSERLYDSDLFWRQTYDVTDKKRGLSKLPRHCVDDMPCNPDDGLVQCDSCLKWLHAHCLEAEAIRNAYKAQSIPYPEPEVNTNKKKQSAKASKGKGAAAKNLSSPELIYEAKLDFSNPEGDLTVLVRSKDQKKNMKKDPDSSISINVVCLLCKSPIKAVEPLETDVSEDEAPVEKVVTPQNPDLEDSSSAAAPSSKSSPGPGEDATLRQCDMQLPPEKPPATPSLLQRFTSAILSRSEPVEPVLNSEADVDADADVAGEKDKEGGKDSGATSKSTTPCPAI</sequence>
<feature type="compositionally biased region" description="Basic and acidic residues" evidence="1">
    <location>
        <begin position="472"/>
        <end position="481"/>
    </location>
</feature>
<feature type="region of interest" description="Disordered" evidence="1">
    <location>
        <begin position="1"/>
        <end position="82"/>
    </location>
</feature>
<proteinExistence type="predicted"/>
<dbReference type="GO" id="GO:0003682">
    <property type="term" value="F:chromatin binding"/>
    <property type="evidence" value="ECO:0007669"/>
    <property type="project" value="InterPro"/>
</dbReference>
<evidence type="ECO:0000259" key="2">
    <source>
        <dbReference type="PROSITE" id="PS51038"/>
    </source>
</evidence>
<dbReference type="PANTHER" id="PTHR46364">
    <property type="entry name" value="OS08G0421900 PROTEIN"/>
    <property type="match status" value="1"/>
</dbReference>
<dbReference type="SMART" id="SM00439">
    <property type="entry name" value="BAH"/>
    <property type="match status" value="1"/>
</dbReference>
<organism evidence="3 4">
    <name type="scientific">Amniculicola lignicola CBS 123094</name>
    <dbReference type="NCBI Taxonomy" id="1392246"/>
    <lineage>
        <taxon>Eukaryota</taxon>
        <taxon>Fungi</taxon>
        <taxon>Dikarya</taxon>
        <taxon>Ascomycota</taxon>
        <taxon>Pezizomycotina</taxon>
        <taxon>Dothideomycetes</taxon>
        <taxon>Pleosporomycetidae</taxon>
        <taxon>Pleosporales</taxon>
        <taxon>Amniculicolaceae</taxon>
        <taxon>Amniculicola</taxon>
    </lineage>
</organism>
<evidence type="ECO:0000313" key="3">
    <source>
        <dbReference type="EMBL" id="KAF2001214.1"/>
    </source>
</evidence>
<dbReference type="CDD" id="cd04370">
    <property type="entry name" value="BAH"/>
    <property type="match status" value="1"/>
</dbReference>
<dbReference type="InterPro" id="IPR043151">
    <property type="entry name" value="BAH_sf"/>
</dbReference>
<dbReference type="EMBL" id="ML977584">
    <property type="protein sequence ID" value="KAF2001214.1"/>
    <property type="molecule type" value="Genomic_DNA"/>
</dbReference>
<accession>A0A6A5WJU9</accession>
<feature type="compositionally biased region" description="Low complexity" evidence="1">
    <location>
        <begin position="304"/>
        <end position="313"/>
    </location>
</feature>
<feature type="compositionally biased region" description="Polar residues" evidence="1">
    <location>
        <begin position="439"/>
        <end position="449"/>
    </location>
</feature>
<dbReference type="SUPFAM" id="SSF57903">
    <property type="entry name" value="FYVE/PHD zinc finger"/>
    <property type="match status" value="1"/>
</dbReference>
<keyword evidence="4" id="KW-1185">Reference proteome</keyword>
<feature type="compositionally biased region" description="Polar residues" evidence="1">
    <location>
        <begin position="484"/>
        <end position="496"/>
    </location>
</feature>
<dbReference type="InterPro" id="IPR011011">
    <property type="entry name" value="Znf_FYVE_PHD"/>
</dbReference>
<feature type="region of interest" description="Disordered" evidence="1">
    <location>
        <begin position="377"/>
        <end position="496"/>
    </location>
</feature>
<reference evidence="3" key="1">
    <citation type="journal article" date="2020" name="Stud. Mycol.">
        <title>101 Dothideomycetes genomes: a test case for predicting lifestyles and emergence of pathogens.</title>
        <authorList>
            <person name="Haridas S."/>
            <person name="Albert R."/>
            <person name="Binder M."/>
            <person name="Bloem J."/>
            <person name="Labutti K."/>
            <person name="Salamov A."/>
            <person name="Andreopoulos B."/>
            <person name="Baker S."/>
            <person name="Barry K."/>
            <person name="Bills G."/>
            <person name="Bluhm B."/>
            <person name="Cannon C."/>
            <person name="Castanera R."/>
            <person name="Culley D."/>
            <person name="Daum C."/>
            <person name="Ezra D."/>
            <person name="Gonzalez J."/>
            <person name="Henrissat B."/>
            <person name="Kuo A."/>
            <person name="Liang C."/>
            <person name="Lipzen A."/>
            <person name="Lutzoni F."/>
            <person name="Magnuson J."/>
            <person name="Mondo S."/>
            <person name="Nolan M."/>
            <person name="Ohm R."/>
            <person name="Pangilinan J."/>
            <person name="Park H.-J."/>
            <person name="Ramirez L."/>
            <person name="Alfaro M."/>
            <person name="Sun H."/>
            <person name="Tritt A."/>
            <person name="Yoshinaga Y."/>
            <person name="Zwiers L.-H."/>
            <person name="Turgeon B."/>
            <person name="Goodwin S."/>
            <person name="Spatafora J."/>
            <person name="Crous P."/>
            <person name="Grigoriev I."/>
        </authorList>
    </citation>
    <scope>NUCLEOTIDE SEQUENCE</scope>
    <source>
        <strain evidence="3">CBS 123094</strain>
    </source>
</reference>
<evidence type="ECO:0000313" key="4">
    <source>
        <dbReference type="Proteomes" id="UP000799779"/>
    </source>
</evidence>
<dbReference type="AlphaFoldDB" id="A0A6A5WJU9"/>
<dbReference type="OrthoDB" id="10259622at2759"/>
<feature type="domain" description="BAH" evidence="2">
    <location>
        <begin position="119"/>
        <end position="242"/>
    </location>
</feature>